<evidence type="ECO:0000313" key="3">
    <source>
        <dbReference type="Proteomes" id="UP000037460"/>
    </source>
</evidence>
<reference evidence="3" key="1">
    <citation type="journal article" date="2015" name="PLoS Genet.">
        <title>Genome Sequence and Transcriptome Analyses of Chrysochromulina tobin: Metabolic Tools for Enhanced Algal Fitness in the Prominent Order Prymnesiales (Haptophyceae).</title>
        <authorList>
            <person name="Hovde B.T."/>
            <person name="Deodato C.R."/>
            <person name="Hunsperger H.M."/>
            <person name="Ryken S.A."/>
            <person name="Yost W."/>
            <person name="Jha R.K."/>
            <person name="Patterson J."/>
            <person name="Monnat R.J. Jr."/>
            <person name="Barlow S.B."/>
            <person name="Starkenburg S.R."/>
            <person name="Cattolico R.A."/>
        </authorList>
    </citation>
    <scope>NUCLEOTIDE SEQUENCE</scope>
    <source>
        <strain evidence="3">CCMP291</strain>
    </source>
</reference>
<comment type="caution">
    <text evidence="2">The sequence shown here is derived from an EMBL/GenBank/DDBJ whole genome shotgun (WGS) entry which is preliminary data.</text>
</comment>
<dbReference type="EMBL" id="JWZX01002401">
    <property type="protein sequence ID" value="KOO29532.1"/>
    <property type="molecule type" value="Genomic_DNA"/>
</dbReference>
<evidence type="ECO:0000256" key="1">
    <source>
        <dbReference type="SAM" id="MobiDB-lite"/>
    </source>
</evidence>
<feature type="region of interest" description="Disordered" evidence="1">
    <location>
        <begin position="1"/>
        <end position="42"/>
    </location>
</feature>
<gene>
    <name evidence="2" type="ORF">Ctob_014106</name>
</gene>
<protein>
    <submittedName>
        <fullName evidence="2">Uncharacterized protein</fullName>
    </submittedName>
</protein>
<organism evidence="2 3">
    <name type="scientific">Chrysochromulina tobinii</name>
    <dbReference type="NCBI Taxonomy" id="1460289"/>
    <lineage>
        <taxon>Eukaryota</taxon>
        <taxon>Haptista</taxon>
        <taxon>Haptophyta</taxon>
        <taxon>Prymnesiophyceae</taxon>
        <taxon>Prymnesiales</taxon>
        <taxon>Chrysochromulinaceae</taxon>
        <taxon>Chrysochromulina</taxon>
    </lineage>
</organism>
<name>A0A0M0JTB8_9EUKA</name>
<dbReference type="Proteomes" id="UP000037460">
    <property type="component" value="Unassembled WGS sequence"/>
</dbReference>
<evidence type="ECO:0000313" key="2">
    <source>
        <dbReference type="EMBL" id="KOO29532.1"/>
    </source>
</evidence>
<proteinExistence type="predicted"/>
<dbReference type="AlphaFoldDB" id="A0A0M0JTB8"/>
<sequence length="359" mass="37667">MFKHARGRPVPDDAPRGAEASASSDGVDALVAASEDGEAEMDDAAPQLADGAPMLSLEAASEDDDVASLMRETSADAEEALGLLSRFRRRLLDLGPLGRGLTAELARVEQAMHRVITVEATLAAADAARGADAATLDEVAMAGAESLRAGFEGRFVSLPLSDALPAHIESVEGCWVRLEVGTDIVAACAPFAVATRAHAGRLGMSPEAIERTVALNMSACLAACGSFEMPSGVQGAKAYYRILRVECYGGNGEESAANKTHRESVTLPVYNAMRTGHLYLQRYGHPGGRPSWGMSLRGAGRGKVLVRAVARVGGDGEGELGMTEWALTVAEALGLKPEAFHEPTRVGDVFTSQLVRLVL</sequence>
<keyword evidence="3" id="KW-1185">Reference proteome</keyword>
<accession>A0A0M0JTB8</accession>